<dbReference type="Pfam" id="PF04561">
    <property type="entry name" value="RNA_pol_Rpb2_2"/>
    <property type="match status" value="1"/>
</dbReference>
<name>A0A8S1IYI7_9CHLO</name>
<dbReference type="GO" id="GO:0003899">
    <property type="term" value="F:DNA-directed RNA polymerase activity"/>
    <property type="evidence" value="ECO:0007669"/>
    <property type="project" value="UniProtKB-EC"/>
</dbReference>
<evidence type="ECO:0000256" key="9">
    <source>
        <dbReference type="ARBA" id="ARBA00023163"/>
    </source>
</evidence>
<proteinExistence type="inferred from homology"/>
<comment type="subcellular location">
    <subcellularLocation>
        <location evidence="2">Nucleus</location>
    </subcellularLocation>
    <subcellularLocation>
        <location evidence="3">Plastid</location>
    </subcellularLocation>
</comment>
<comment type="function">
    <text evidence="1">DNA-dependent RNA polymerase catalyzes the transcription of DNA into RNA using the four ribonucleoside triphosphates as substrates.</text>
</comment>
<protein>
    <recommendedName>
        <fullName evidence="5">DNA-directed RNA polymerase</fullName>
        <ecNumber evidence="5">2.7.7.6</ecNumber>
    </recommendedName>
    <alternativeName>
        <fullName evidence="12">PEP</fullName>
    </alternativeName>
</protein>
<comment type="similarity">
    <text evidence="4 14">Belongs to the RNA polymerase beta chain family.</text>
</comment>
<evidence type="ECO:0000259" key="17">
    <source>
        <dbReference type="Pfam" id="PF04565"/>
    </source>
</evidence>
<evidence type="ECO:0000256" key="13">
    <source>
        <dbReference type="ARBA" id="ARBA00048552"/>
    </source>
</evidence>
<dbReference type="GO" id="GO:0003677">
    <property type="term" value="F:DNA binding"/>
    <property type="evidence" value="ECO:0007669"/>
    <property type="project" value="InterPro"/>
</dbReference>
<evidence type="ECO:0000256" key="2">
    <source>
        <dbReference type="ARBA" id="ARBA00004123"/>
    </source>
</evidence>
<dbReference type="Proteomes" id="UP000708148">
    <property type="component" value="Unassembled WGS sequence"/>
</dbReference>
<evidence type="ECO:0000256" key="1">
    <source>
        <dbReference type="ARBA" id="ARBA00004026"/>
    </source>
</evidence>
<dbReference type="FunFam" id="3.90.1100.10:FF:000008">
    <property type="entry name" value="DNA-directed RNA polymerase subunit beta"/>
    <property type="match status" value="1"/>
</dbReference>
<dbReference type="Pfam" id="PF04563">
    <property type="entry name" value="RNA_pol_Rpb2_1"/>
    <property type="match status" value="1"/>
</dbReference>
<dbReference type="GO" id="GO:0000428">
    <property type="term" value="C:DNA-directed RNA polymerase complex"/>
    <property type="evidence" value="ECO:0007669"/>
    <property type="project" value="UniProtKB-KW"/>
</dbReference>
<feature type="domain" description="RNA polymerase Rpb2" evidence="15">
    <location>
        <begin position="194"/>
        <end position="367"/>
    </location>
</feature>
<keyword evidence="9" id="KW-0804">Transcription</keyword>
<evidence type="ECO:0000256" key="11">
    <source>
        <dbReference type="ARBA" id="ARBA00026088"/>
    </source>
</evidence>
<feature type="domain" description="RNA polymerase Rpb2" evidence="17">
    <location>
        <begin position="454"/>
        <end position="517"/>
    </location>
</feature>
<dbReference type="GO" id="GO:0006351">
    <property type="term" value="P:DNA-templated transcription"/>
    <property type="evidence" value="ECO:0007669"/>
    <property type="project" value="InterPro"/>
</dbReference>
<keyword evidence="6" id="KW-0240">DNA-directed RNA polymerase</keyword>
<accession>A0A8S1IYI7</accession>
<evidence type="ECO:0000259" key="16">
    <source>
        <dbReference type="Pfam" id="PF04563"/>
    </source>
</evidence>
<organism evidence="18 19">
    <name type="scientific">Ostreobium quekettii</name>
    <dbReference type="NCBI Taxonomy" id="121088"/>
    <lineage>
        <taxon>Eukaryota</taxon>
        <taxon>Viridiplantae</taxon>
        <taxon>Chlorophyta</taxon>
        <taxon>core chlorophytes</taxon>
        <taxon>Ulvophyceae</taxon>
        <taxon>TCBD clade</taxon>
        <taxon>Bryopsidales</taxon>
        <taxon>Ostreobineae</taxon>
        <taxon>Ostreobiaceae</taxon>
        <taxon>Ostreobium</taxon>
    </lineage>
</organism>
<evidence type="ECO:0000256" key="8">
    <source>
        <dbReference type="ARBA" id="ARBA00022695"/>
    </source>
</evidence>
<keyword evidence="8" id="KW-0548">Nucleotidyltransferase</keyword>
<feature type="non-terminal residue" evidence="18">
    <location>
        <position position="1"/>
    </location>
</feature>
<dbReference type="GO" id="GO:0032549">
    <property type="term" value="F:ribonucleoside binding"/>
    <property type="evidence" value="ECO:0007669"/>
    <property type="project" value="InterPro"/>
</dbReference>
<evidence type="ECO:0000256" key="12">
    <source>
        <dbReference type="ARBA" id="ARBA00032782"/>
    </source>
</evidence>
<evidence type="ECO:0000313" key="19">
    <source>
        <dbReference type="Proteomes" id="UP000708148"/>
    </source>
</evidence>
<evidence type="ECO:0000259" key="15">
    <source>
        <dbReference type="Pfam" id="PF04561"/>
    </source>
</evidence>
<evidence type="ECO:0000256" key="5">
    <source>
        <dbReference type="ARBA" id="ARBA00012418"/>
    </source>
</evidence>
<dbReference type="InterPro" id="IPR037034">
    <property type="entry name" value="RNA_pol_Rpb2_2_sf"/>
</dbReference>
<reference evidence="18" key="1">
    <citation type="submission" date="2020-12" db="EMBL/GenBank/DDBJ databases">
        <authorList>
            <person name="Iha C."/>
        </authorList>
    </citation>
    <scope>NUCLEOTIDE SEQUENCE</scope>
</reference>
<keyword evidence="19" id="KW-1185">Reference proteome</keyword>
<feature type="domain" description="RNA polymerase beta subunit protrusion" evidence="16">
    <location>
        <begin position="18"/>
        <end position="418"/>
    </location>
</feature>
<dbReference type="GO" id="GO:0005634">
    <property type="term" value="C:nucleus"/>
    <property type="evidence" value="ECO:0007669"/>
    <property type="project" value="UniProtKB-SubCell"/>
</dbReference>
<dbReference type="InterPro" id="IPR015712">
    <property type="entry name" value="DNA-dir_RNA_pol_su2"/>
</dbReference>
<comment type="caution">
    <text evidence="18">The sequence shown here is derived from an EMBL/GenBank/DDBJ whole genome shotgun (WGS) entry which is preliminary data.</text>
</comment>
<evidence type="ECO:0000256" key="14">
    <source>
        <dbReference type="RuleBase" id="RU000434"/>
    </source>
</evidence>
<keyword evidence="7" id="KW-0808">Transferase</keyword>
<dbReference type="OrthoDB" id="10248617at2759"/>
<evidence type="ECO:0000256" key="4">
    <source>
        <dbReference type="ARBA" id="ARBA00006835"/>
    </source>
</evidence>
<dbReference type="SUPFAM" id="SSF64484">
    <property type="entry name" value="beta and beta-prime subunits of DNA dependent RNA-polymerase"/>
    <property type="match status" value="1"/>
</dbReference>
<dbReference type="InterPro" id="IPR007642">
    <property type="entry name" value="RNA_pol_Rpb2_2"/>
</dbReference>
<dbReference type="Gene3D" id="3.90.1100.10">
    <property type="match status" value="2"/>
</dbReference>
<comment type="subunit">
    <text evidence="11">In plastids the minimal PEP RNA polymerase catalytic core is composed of four subunits: alpha, beta, beta', and beta''. When a (nuclear-encoded) sigma factor is associated with the core the holoenzyme is formed, which can initiate transcription.</text>
</comment>
<dbReference type="EMBL" id="CAJHUC010000900">
    <property type="protein sequence ID" value="CAD7698877.1"/>
    <property type="molecule type" value="Genomic_DNA"/>
</dbReference>
<gene>
    <name evidence="18" type="ORF">OSTQU699_LOCUS4236</name>
</gene>
<evidence type="ECO:0000256" key="6">
    <source>
        <dbReference type="ARBA" id="ARBA00022478"/>
    </source>
</evidence>
<sequence length="580" mass="64673">MNAAQVLDDEVPAAYRRLVQPHVESFNYFLREGLSSVVEGVRPVEIRHPVTQKIHSFWFGNPIIGQPIKTEATVGKEQRLFPRECRQSKKSYVAALNVDFMYGVQGAEPRRLHICLGQLPVMVGSTACNLRGMSKSQLVRLQEEANDAGGYFVVGGLEKIVRMLVMQRRHYIMALERSSFLKRGAGYTNKATLIRCVREDEYGSTITCYYLEDGTVNVGVVVRGIEFFIPAGILLKCFMEVSDKELYAQIASADLDDKDGDSGVRAHGHSTFVADRTEMLLRQAARAGLLTRSQCVGHIGSHFRSSMGLPEWYTDHEAGLLFLEDYMFVHLDNGEDKMNLLILMIQKLYALVHGDCCVDNGDALSSQEALLPGHFFMKVMRELLINWLEFFRTKVQRDIEKNPEGVDLTDAVSLKKITWKIFDVGKRVDNILKVGTFVPKSFRDLGQITGFTVMAERINYCRYLAHFRAIHRGAPFVEMRVTTVRRLLPESWGFLCPVHTPDGTPCGLLNHLTSSCLIATGHAEAIADANTAICAVLAGLGMVPAQPRTLKASVPKYLPVVVDGRLAGHVLTIVAPKVVQ</sequence>
<keyword evidence="10" id="KW-0539">Nucleus</keyword>
<dbReference type="PANTHER" id="PTHR20856">
    <property type="entry name" value="DNA-DIRECTED RNA POLYMERASE I SUBUNIT 2"/>
    <property type="match status" value="1"/>
</dbReference>
<dbReference type="InterPro" id="IPR007644">
    <property type="entry name" value="RNA_pol_bsu_protrusion"/>
</dbReference>
<evidence type="ECO:0000256" key="3">
    <source>
        <dbReference type="ARBA" id="ARBA00004474"/>
    </source>
</evidence>
<evidence type="ECO:0000313" key="18">
    <source>
        <dbReference type="EMBL" id="CAD7698877.1"/>
    </source>
</evidence>
<dbReference type="EC" id="2.7.7.6" evidence="5"/>
<dbReference type="AlphaFoldDB" id="A0A8S1IYI7"/>
<dbReference type="Gene3D" id="3.90.1110.10">
    <property type="entry name" value="RNA polymerase Rpb2, domain 2"/>
    <property type="match status" value="1"/>
</dbReference>
<evidence type="ECO:0000256" key="10">
    <source>
        <dbReference type="ARBA" id="ARBA00023242"/>
    </source>
</evidence>
<dbReference type="Pfam" id="PF04565">
    <property type="entry name" value="RNA_pol_Rpb2_3"/>
    <property type="match status" value="1"/>
</dbReference>
<evidence type="ECO:0000256" key="7">
    <source>
        <dbReference type="ARBA" id="ARBA00022679"/>
    </source>
</evidence>
<comment type="catalytic activity">
    <reaction evidence="13">
        <text>RNA(n) + a ribonucleoside 5'-triphosphate = RNA(n+1) + diphosphate</text>
        <dbReference type="Rhea" id="RHEA:21248"/>
        <dbReference type="Rhea" id="RHEA-COMP:14527"/>
        <dbReference type="Rhea" id="RHEA-COMP:17342"/>
        <dbReference type="ChEBI" id="CHEBI:33019"/>
        <dbReference type="ChEBI" id="CHEBI:61557"/>
        <dbReference type="ChEBI" id="CHEBI:140395"/>
        <dbReference type="EC" id="2.7.7.6"/>
    </reaction>
</comment>
<dbReference type="InterPro" id="IPR007645">
    <property type="entry name" value="RNA_pol_Rpb2_3"/>
</dbReference>